<evidence type="ECO:0000313" key="2">
    <source>
        <dbReference type="Proteomes" id="UP000249016"/>
    </source>
</evidence>
<gene>
    <name evidence="1" type="ORF">HMF3257_01870</name>
</gene>
<dbReference type="EMBL" id="QLII01000001">
    <property type="protein sequence ID" value="RAI73481.1"/>
    <property type="molecule type" value="Genomic_DNA"/>
</dbReference>
<dbReference type="RefSeq" id="WP_111340360.1">
    <property type="nucleotide sequence ID" value="NZ_WPIM01000001.1"/>
</dbReference>
<reference evidence="1 2" key="1">
    <citation type="submission" date="2018-06" db="EMBL/GenBank/DDBJ databases">
        <title>Spirosoma sp. HMF3257 Genome sequencing and assembly.</title>
        <authorList>
            <person name="Kang H."/>
            <person name="Cha I."/>
            <person name="Kim H."/>
            <person name="Kang J."/>
            <person name="Joh K."/>
        </authorList>
    </citation>
    <scope>NUCLEOTIDE SEQUENCE [LARGE SCALE GENOMIC DNA]</scope>
    <source>
        <strain evidence="1 2">HMF3257</strain>
    </source>
</reference>
<evidence type="ECO:0000313" key="1">
    <source>
        <dbReference type="EMBL" id="RAI73481.1"/>
    </source>
</evidence>
<accession>A0A327NDV6</accession>
<organism evidence="1 2">
    <name type="scientific">Spirosoma telluris</name>
    <dbReference type="NCBI Taxonomy" id="2183553"/>
    <lineage>
        <taxon>Bacteria</taxon>
        <taxon>Pseudomonadati</taxon>
        <taxon>Bacteroidota</taxon>
        <taxon>Cytophagia</taxon>
        <taxon>Cytophagales</taxon>
        <taxon>Cytophagaceae</taxon>
        <taxon>Spirosoma</taxon>
    </lineage>
</organism>
<sequence length="60" mass="7110">MVADIIFDQKFTGIRSIRVRCPKLIIVIIENNTVSIGNTRHTPAFIHLTNSRYHNRYYYE</sequence>
<proteinExistence type="predicted"/>
<dbReference type="AlphaFoldDB" id="A0A327NDV6"/>
<protein>
    <submittedName>
        <fullName evidence="1">Uncharacterized protein</fullName>
    </submittedName>
</protein>
<name>A0A327NDV6_9BACT</name>
<dbReference type="Proteomes" id="UP000249016">
    <property type="component" value="Unassembled WGS sequence"/>
</dbReference>
<comment type="caution">
    <text evidence="1">The sequence shown here is derived from an EMBL/GenBank/DDBJ whole genome shotgun (WGS) entry which is preliminary data.</text>
</comment>
<keyword evidence="2" id="KW-1185">Reference proteome</keyword>